<sequence length="118" mass="13133">MSSLSLIPLPSCASWKSVRTVGRKQVRRMSINCTNDFGAKAFFLNPSDERILKKALKEPVAFMGGMFAGLLRLDLNEDPLKEWISRTVEASGMSADEEGEDESDPIKSQESPQQIQIE</sequence>
<dbReference type="InterPro" id="IPR040278">
    <property type="entry name" value="UPF0426"/>
</dbReference>
<reference evidence="2" key="1">
    <citation type="submission" date="2023-04" db="EMBL/GenBank/DDBJ databases">
        <authorList>
            <person name="Vijverberg K."/>
            <person name="Xiong W."/>
            <person name="Schranz E."/>
        </authorList>
    </citation>
    <scope>NUCLEOTIDE SEQUENCE</scope>
</reference>
<dbReference type="PANTHER" id="PTHR35996:SF1">
    <property type="entry name" value="OS04G0528100 PROTEIN"/>
    <property type="match status" value="1"/>
</dbReference>
<evidence type="ECO:0000313" key="2">
    <source>
        <dbReference type="EMBL" id="CAI9295469.1"/>
    </source>
</evidence>
<evidence type="ECO:0000256" key="1">
    <source>
        <dbReference type="SAM" id="MobiDB-lite"/>
    </source>
</evidence>
<organism evidence="2 3">
    <name type="scientific">Lactuca saligna</name>
    <name type="common">Willowleaf lettuce</name>
    <dbReference type="NCBI Taxonomy" id="75948"/>
    <lineage>
        <taxon>Eukaryota</taxon>
        <taxon>Viridiplantae</taxon>
        <taxon>Streptophyta</taxon>
        <taxon>Embryophyta</taxon>
        <taxon>Tracheophyta</taxon>
        <taxon>Spermatophyta</taxon>
        <taxon>Magnoliopsida</taxon>
        <taxon>eudicotyledons</taxon>
        <taxon>Gunneridae</taxon>
        <taxon>Pentapetalae</taxon>
        <taxon>asterids</taxon>
        <taxon>campanulids</taxon>
        <taxon>Asterales</taxon>
        <taxon>Asteraceae</taxon>
        <taxon>Cichorioideae</taxon>
        <taxon>Cichorieae</taxon>
        <taxon>Lactucinae</taxon>
        <taxon>Lactuca</taxon>
    </lineage>
</organism>
<protein>
    <submittedName>
        <fullName evidence="2">Uncharacterized protein</fullName>
    </submittedName>
</protein>
<feature type="region of interest" description="Disordered" evidence="1">
    <location>
        <begin position="88"/>
        <end position="118"/>
    </location>
</feature>
<dbReference type="EMBL" id="OX465084">
    <property type="protein sequence ID" value="CAI9295469.1"/>
    <property type="molecule type" value="Genomic_DNA"/>
</dbReference>
<evidence type="ECO:0000313" key="3">
    <source>
        <dbReference type="Proteomes" id="UP001177003"/>
    </source>
</evidence>
<dbReference type="AlphaFoldDB" id="A0AA35ZMM0"/>
<feature type="compositionally biased region" description="Polar residues" evidence="1">
    <location>
        <begin position="106"/>
        <end position="118"/>
    </location>
</feature>
<accession>A0AA35ZMM0</accession>
<dbReference type="Pfam" id="PF26369">
    <property type="entry name" value="UPF0426"/>
    <property type="match status" value="1"/>
</dbReference>
<dbReference type="Proteomes" id="UP001177003">
    <property type="component" value="Chromosome 8"/>
</dbReference>
<keyword evidence="3" id="KW-1185">Reference proteome</keyword>
<proteinExistence type="predicted"/>
<dbReference type="PANTHER" id="PTHR35996">
    <property type="entry name" value="OSJNBA0038O10.25 PROTEIN"/>
    <property type="match status" value="1"/>
</dbReference>
<gene>
    <name evidence="2" type="ORF">LSALG_LOCUS34408</name>
</gene>
<name>A0AA35ZMM0_LACSI</name>